<dbReference type="EMBL" id="UGJE01000002">
    <property type="protein sequence ID" value="STQ85572.1"/>
    <property type="molecule type" value="Genomic_DNA"/>
</dbReference>
<sequence>MSLINEYEILSRSNDIPLAKTAGRFFFEKLLSSFELSSNKEDILALFRDISNKEYQRLLFAKFIGIVNIETSGFCNRKCSYCPVGLHGRHDRSLFMKSEIFNIILENLRLLGFESSISLNGYNEPLLDPNISMHIKG</sequence>
<dbReference type="EMBL" id="JRPD02000035">
    <property type="protein sequence ID" value="TLD98278.1"/>
    <property type="molecule type" value="Genomic_DNA"/>
</dbReference>
<dbReference type="Proteomes" id="UP000029922">
    <property type="component" value="Unassembled WGS sequence"/>
</dbReference>
<organism evidence="1 4">
    <name type="scientific">Helicobacter muridarum</name>
    <dbReference type="NCBI Taxonomy" id="216"/>
    <lineage>
        <taxon>Bacteria</taxon>
        <taxon>Pseudomonadati</taxon>
        <taxon>Campylobacterota</taxon>
        <taxon>Epsilonproteobacteria</taxon>
        <taxon>Campylobacterales</taxon>
        <taxon>Helicobacteraceae</taxon>
        <taxon>Helicobacter</taxon>
    </lineage>
</organism>
<dbReference type="Gene3D" id="3.20.20.70">
    <property type="entry name" value="Aldolase class I"/>
    <property type="match status" value="1"/>
</dbReference>
<protein>
    <submittedName>
        <fullName evidence="1">Radical SAM domain-containing protein</fullName>
    </submittedName>
</protein>
<dbReference type="RefSeq" id="WP_034558062.1">
    <property type="nucleotide sequence ID" value="NZ_FZML01000060.1"/>
</dbReference>
<evidence type="ECO:0000313" key="3">
    <source>
        <dbReference type="Proteomes" id="UP000029922"/>
    </source>
</evidence>
<evidence type="ECO:0000313" key="2">
    <source>
        <dbReference type="EMBL" id="TLD98278.1"/>
    </source>
</evidence>
<keyword evidence="4" id="KW-1185">Reference proteome</keyword>
<dbReference type="InterPro" id="IPR058240">
    <property type="entry name" value="rSAM_sf"/>
</dbReference>
<reference evidence="2 3" key="1">
    <citation type="journal article" date="2014" name="Genome Announc.">
        <title>Draft genome sequences of eight enterohepatic helicobacter species isolated from both laboratory and wild rodents.</title>
        <authorList>
            <person name="Sheh A."/>
            <person name="Shen Z."/>
            <person name="Fox J.G."/>
        </authorList>
    </citation>
    <scope>NUCLEOTIDE SEQUENCE [LARGE SCALE GENOMIC DNA]</scope>
    <source>
        <strain evidence="2 3">ST1</strain>
    </source>
</reference>
<dbReference type="InterPro" id="IPR013785">
    <property type="entry name" value="Aldolase_TIM"/>
</dbReference>
<dbReference type="AlphaFoldDB" id="A0A099TXM3"/>
<dbReference type="SUPFAM" id="SSF102114">
    <property type="entry name" value="Radical SAM enzymes"/>
    <property type="match status" value="1"/>
</dbReference>
<evidence type="ECO:0000313" key="1">
    <source>
        <dbReference type="EMBL" id="STQ85572.1"/>
    </source>
</evidence>
<reference evidence="1 4" key="2">
    <citation type="submission" date="2018-06" db="EMBL/GenBank/DDBJ databases">
        <authorList>
            <consortium name="Pathogen Informatics"/>
            <person name="Doyle S."/>
        </authorList>
    </citation>
    <scope>NUCLEOTIDE SEQUENCE [LARGE SCALE GENOMIC DNA]</scope>
    <source>
        <strain evidence="1 4">NCTC12714</strain>
    </source>
</reference>
<dbReference type="STRING" id="216.LS73_05785"/>
<name>A0A099TXM3_9HELI</name>
<gene>
    <name evidence="2" type="ORF">LS73_009125</name>
    <name evidence="1" type="ORF">NCTC12714_00358</name>
</gene>
<dbReference type="OrthoDB" id="9805809at2"/>
<evidence type="ECO:0000313" key="4">
    <source>
        <dbReference type="Proteomes" id="UP000255139"/>
    </source>
</evidence>
<proteinExistence type="predicted"/>
<dbReference type="Proteomes" id="UP000255139">
    <property type="component" value="Unassembled WGS sequence"/>
</dbReference>
<accession>A0A099TXM3</accession>